<dbReference type="FunFam" id="3.30.70.270:FF:000001">
    <property type="entry name" value="Diguanylate cyclase domain protein"/>
    <property type="match status" value="1"/>
</dbReference>
<feature type="domain" description="PAS" evidence="5">
    <location>
        <begin position="366"/>
        <end position="423"/>
    </location>
</feature>
<dbReference type="EC" id="3.1.4.52" evidence="2"/>
<evidence type="ECO:0000256" key="3">
    <source>
        <dbReference type="ARBA" id="ARBA00022636"/>
    </source>
</evidence>
<proteinExistence type="predicted"/>
<dbReference type="Gene3D" id="3.20.20.450">
    <property type="entry name" value="EAL domain"/>
    <property type="match status" value="1"/>
</dbReference>
<dbReference type="SUPFAM" id="SSF55785">
    <property type="entry name" value="PYP-like sensor domain (PAS domain)"/>
    <property type="match status" value="4"/>
</dbReference>
<dbReference type="Gene3D" id="3.30.450.20">
    <property type="entry name" value="PAS domain"/>
    <property type="match status" value="4"/>
</dbReference>
<dbReference type="Pfam" id="PF00990">
    <property type="entry name" value="GGDEF"/>
    <property type="match status" value="1"/>
</dbReference>
<dbReference type="InterPro" id="IPR013656">
    <property type="entry name" value="PAS_4"/>
</dbReference>
<sequence length="927" mass="104779">MTSVLPHSRLDQFFLLSQDLFCCIDIEGTLLQVNPAFETLLGYPSEKLIGRACGVIVHPLDYPVIEQALRCMHQGEKAISFEVRALTATGKQHWLEVTASFKNDVIYVIARVATRRKANEEQLLRNQRLFKIVGETALIGGWYVDVAVGLPNWSDEICRIHGLPPGFQPTVKQAIEFYAPSSQPRIQEVFNICCQQGVSFDEELEVITYQGKHIWVRVIGKAVRDEQGQITQVQGSTQDITEQKQLREKLTKLAHRLTITLDSITDGFFTLDTDWCFTYVNPEAERILKRCGGELLGQHLWQSFPGVKGSRFDEEYQRAVSQQKSVHFEAFNPRLERWLEVNAYPSAEGLAVYFRDISERKATEHQLKLLERSVESSTNGLVIVDTQRSDLPMVYVNAAFERITGYSRSEALGRNCRFLQGEDTDPATIKQLRVGIAQQREVHVVIRNYRRDGSVFWNDLYISPVRDESGQVTHFIGVQNDISEQREYQAQLTHNANHDALTGLPNRAMLGQCLEQGCVLARRYQRFIAVLFIDLDDFKPINDTLGHEAGDFILVEVARRLEKELRPCDTVLRFGSDEFVVLLPDLAHEKDAVQVVERVLQRLSPPYWYRGSGLRITASIGIASNDGSVKDPQQLIQQADLAMYKAKRRGRNTYHWYTEDLNRKVSERVNLRSALQQAIEQNQFELHYQPQIHAPSGRVVGVEALIRWEHPERGNIPPSNFISLAEDTGQIIPISDWVLATACQDARRLNAMGVGPITMAVNISPMQFQRPGFVASIEKVLSDSGLAPALLEFEITEGVLMDSAEQAIQALQDLRGLGVHIALDDFGTGFSSLSYLKRLPINRIKIDRSFVRDVITDHHDAAIIDGVVAMAGKMGLEVLIEGIETSEQFAYLKQRHCDYFQGYYFARPMPLDALCAFLASPPVFTAC</sequence>
<dbReference type="Proteomes" id="UP000252204">
    <property type="component" value="Unassembled WGS sequence"/>
</dbReference>
<feature type="domain" description="GGDEF" evidence="8">
    <location>
        <begin position="526"/>
        <end position="659"/>
    </location>
</feature>
<feature type="domain" description="PAC" evidence="6">
    <location>
        <begin position="440"/>
        <end position="494"/>
    </location>
</feature>
<dbReference type="CDD" id="cd00130">
    <property type="entry name" value="PAS"/>
    <property type="match status" value="4"/>
</dbReference>
<dbReference type="InterPro" id="IPR029787">
    <property type="entry name" value="Nucleotide_cyclase"/>
</dbReference>
<dbReference type="InterPro" id="IPR000014">
    <property type="entry name" value="PAS"/>
</dbReference>
<dbReference type="SUPFAM" id="SSF55073">
    <property type="entry name" value="Nucleotide cyclase"/>
    <property type="match status" value="1"/>
</dbReference>
<dbReference type="PIRSF" id="PIRSF005925">
    <property type="entry name" value="Dos"/>
    <property type="match status" value="1"/>
</dbReference>
<dbReference type="SUPFAM" id="SSF141868">
    <property type="entry name" value="EAL domain-like"/>
    <property type="match status" value="1"/>
</dbReference>
<dbReference type="EMBL" id="QNTU01000013">
    <property type="protein sequence ID" value="RBI65837.1"/>
    <property type="molecule type" value="Genomic_DNA"/>
</dbReference>
<dbReference type="InterPro" id="IPR035965">
    <property type="entry name" value="PAS-like_dom_sf"/>
</dbReference>
<evidence type="ECO:0000256" key="4">
    <source>
        <dbReference type="ARBA" id="ARBA00051114"/>
    </source>
</evidence>
<dbReference type="CDD" id="cd01949">
    <property type="entry name" value="GGDEF"/>
    <property type="match status" value="1"/>
</dbReference>
<dbReference type="SMART" id="SM00091">
    <property type="entry name" value="PAS"/>
    <property type="match status" value="3"/>
</dbReference>
<dbReference type="Pfam" id="PF00563">
    <property type="entry name" value="EAL"/>
    <property type="match status" value="1"/>
</dbReference>
<dbReference type="InterPro" id="IPR000160">
    <property type="entry name" value="GGDEF_dom"/>
</dbReference>
<evidence type="ECO:0000259" key="6">
    <source>
        <dbReference type="PROSITE" id="PS50113"/>
    </source>
</evidence>
<dbReference type="Pfam" id="PF13426">
    <property type="entry name" value="PAS_9"/>
    <property type="match status" value="1"/>
</dbReference>
<dbReference type="InterPro" id="IPR000700">
    <property type="entry name" value="PAS-assoc_C"/>
</dbReference>
<dbReference type="InterPro" id="IPR012226">
    <property type="entry name" value="Diguanyl_cyclase/Pdiesterase"/>
</dbReference>
<dbReference type="OrthoDB" id="9804951at2"/>
<dbReference type="SMART" id="SM00052">
    <property type="entry name" value="EAL"/>
    <property type="match status" value="1"/>
</dbReference>
<accession>A0A365TJF9</accession>
<dbReference type="FunFam" id="3.20.20.450:FF:000001">
    <property type="entry name" value="Cyclic di-GMP phosphodiesterase yahA"/>
    <property type="match status" value="1"/>
</dbReference>
<organism evidence="9 10">
    <name type="scientific">Vreelandella sulfidaeris</name>
    <dbReference type="NCBI Taxonomy" id="115553"/>
    <lineage>
        <taxon>Bacteria</taxon>
        <taxon>Pseudomonadati</taxon>
        <taxon>Pseudomonadota</taxon>
        <taxon>Gammaproteobacteria</taxon>
        <taxon>Oceanospirillales</taxon>
        <taxon>Halomonadaceae</taxon>
        <taxon>Vreelandella</taxon>
    </lineage>
</organism>
<dbReference type="InterPro" id="IPR035919">
    <property type="entry name" value="EAL_sf"/>
</dbReference>
<evidence type="ECO:0000313" key="9">
    <source>
        <dbReference type="EMBL" id="RBI65837.1"/>
    </source>
</evidence>
<comment type="cofactor">
    <cofactor evidence="1">
        <name>Mg(2+)</name>
        <dbReference type="ChEBI" id="CHEBI:18420"/>
    </cofactor>
</comment>
<dbReference type="PANTHER" id="PTHR44757:SF2">
    <property type="entry name" value="BIOFILM ARCHITECTURE MAINTENANCE PROTEIN MBAA"/>
    <property type="match status" value="1"/>
</dbReference>
<dbReference type="AlphaFoldDB" id="A0A365TJF9"/>
<keyword evidence="3" id="KW-0973">c-di-GMP</keyword>
<feature type="domain" description="EAL" evidence="7">
    <location>
        <begin position="668"/>
        <end position="922"/>
    </location>
</feature>
<dbReference type="Pfam" id="PF08448">
    <property type="entry name" value="PAS_4"/>
    <property type="match status" value="2"/>
</dbReference>
<dbReference type="InterPro" id="IPR043128">
    <property type="entry name" value="Rev_trsase/Diguanyl_cyclase"/>
</dbReference>
<dbReference type="InterPro" id="IPR001633">
    <property type="entry name" value="EAL_dom"/>
</dbReference>
<keyword evidence="10" id="KW-1185">Reference proteome</keyword>
<dbReference type="PANTHER" id="PTHR44757">
    <property type="entry name" value="DIGUANYLATE CYCLASE DGCP"/>
    <property type="match status" value="1"/>
</dbReference>
<feature type="domain" description="PAS" evidence="5">
    <location>
        <begin position="253"/>
        <end position="323"/>
    </location>
</feature>
<evidence type="ECO:0000256" key="2">
    <source>
        <dbReference type="ARBA" id="ARBA00012282"/>
    </source>
</evidence>
<dbReference type="SMART" id="SM00267">
    <property type="entry name" value="GGDEF"/>
    <property type="match status" value="1"/>
</dbReference>
<gene>
    <name evidence="9" type="ORF">DQ400_16400</name>
</gene>
<evidence type="ECO:0000313" key="10">
    <source>
        <dbReference type="Proteomes" id="UP000252204"/>
    </source>
</evidence>
<dbReference type="PROSITE" id="PS50113">
    <property type="entry name" value="PAC"/>
    <property type="match status" value="2"/>
</dbReference>
<dbReference type="InterPro" id="IPR052155">
    <property type="entry name" value="Biofilm_reg_signaling"/>
</dbReference>
<evidence type="ECO:0000256" key="1">
    <source>
        <dbReference type="ARBA" id="ARBA00001946"/>
    </source>
</evidence>
<dbReference type="PROSITE" id="PS50887">
    <property type="entry name" value="GGDEF"/>
    <property type="match status" value="1"/>
</dbReference>
<evidence type="ECO:0000259" key="5">
    <source>
        <dbReference type="PROSITE" id="PS50112"/>
    </source>
</evidence>
<dbReference type="Gene3D" id="3.30.70.270">
    <property type="match status" value="1"/>
</dbReference>
<comment type="caution">
    <text evidence="9">The sequence shown here is derived from an EMBL/GenBank/DDBJ whole genome shotgun (WGS) entry which is preliminary data.</text>
</comment>
<dbReference type="SMART" id="SM00086">
    <property type="entry name" value="PAC"/>
    <property type="match status" value="2"/>
</dbReference>
<evidence type="ECO:0000259" key="8">
    <source>
        <dbReference type="PROSITE" id="PS50887"/>
    </source>
</evidence>
<comment type="catalytic activity">
    <reaction evidence="4">
        <text>3',3'-c-di-GMP + H2O = 5'-phosphoguanylyl(3'-&gt;5')guanosine + H(+)</text>
        <dbReference type="Rhea" id="RHEA:24902"/>
        <dbReference type="ChEBI" id="CHEBI:15377"/>
        <dbReference type="ChEBI" id="CHEBI:15378"/>
        <dbReference type="ChEBI" id="CHEBI:58754"/>
        <dbReference type="ChEBI" id="CHEBI:58805"/>
        <dbReference type="EC" id="3.1.4.52"/>
    </reaction>
    <physiologicalReaction direction="left-to-right" evidence="4">
        <dbReference type="Rhea" id="RHEA:24903"/>
    </physiologicalReaction>
</comment>
<dbReference type="PROSITE" id="PS50112">
    <property type="entry name" value="PAS"/>
    <property type="match status" value="3"/>
</dbReference>
<protein>
    <recommendedName>
        <fullName evidence="2">cyclic-guanylate-specific phosphodiesterase</fullName>
        <ecNumber evidence="2">3.1.4.52</ecNumber>
    </recommendedName>
</protein>
<feature type="domain" description="PAC" evidence="6">
    <location>
        <begin position="200"/>
        <end position="252"/>
    </location>
</feature>
<name>A0A365TJF9_9GAMM</name>
<dbReference type="Pfam" id="PF08447">
    <property type="entry name" value="PAS_3"/>
    <property type="match status" value="1"/>
</dbReference>
<dbReference type="NCBIfam" id="TIGR00254">
    <property type="entry name" value="GGDEF"/>
    <property type="match status" value="1"/>
</dbReference>
<dbReference type="Gene3D" id="2.10.70.100">
    <property type="match status" value="1"/>
</dbReference>
<dbReference type="PROSITE" id="PS50883">
    <property type="entry name" value="EAL"/>
    <property type="match status" value="1"/>
</dbReference>
<reference evidence="10" key="1">
    <citation type="submission" date="2018-06" db="EMBL/GenBank/DDBJ databases">
        <title>Whole genome sequencing of four bacterial strains from South Shetland trench revealing bio-synthetic gene clusters.</title>
        <authorList>
            <person name="Abdel-Mageed W.M."/>
            <person name="Lehri B."/>
            <person name="Jarmusch S."/>
            <person name="Miranda K."/>
            <person name="Goodfellow M."/>
            <person name="Jaspars M."/>
            <person name="Karlyshev A.V."/>
        </authorList>
    </citation>
    <scope>NUCLEOTIDE SEQUENCE [LARGE SCALE GENOMIC DNA]</scope>
    <source>
        <strain evidence="10">SST4</strain>
    </source>
</reference>
<dbReference type="InterPro" id="IPR013655">
    <property type="entry name" value="PAS_fold_3"/>
</dbReference>
<dbReference type="CDD" id="cd01948">
    <property type="entry name" value="EAL"/>
    <property type="match status" value="1"/>
</dbReference>
<dbReference type="GO" id="GO:0071111">
    <property type="term" value="F:cyclic-guanylate-specific phosphodiesterase activity"/>
    <property type="evidence" value="ECO:0007669"/>
    <property type="project" value="UniProtKB-EC"/>
</dbReference>
<evidence type="ECO:0000259" key="7">
    <source>
        <dbReference type="PROSITE" id="PS50883"/>
    </source>
</evidence>
<dbReference type="InterPro" id="IPR001610">
    <property type="entry name" value="PAC"/>
</dbReference>
<dbReference type="GO" id="GO:0071732">
    <property type="term" value="P:cellular response to nitric oxide"/>
    <property type="evidence" value="ECO:0007669"/>
    <property type="project" value="UniProtKB-ARBA"/>
</dbReference>
<dbReference type="RefSeq" id="WP_113270751.1">
    <property type="nucleotide sequence ID" value="NZ_QNTU01000013.1"/>
</dbReference>
<feature type="domain" description="PAS" evidence="5">
    <location>
        <begin position="24"/>
        <end position="76"/>
    </location>
</feature>
<dbReference type="NCBIfam" id="TIGR00229">
    <property type="entry name" value="sensory_box"/>
    <property type="match status" value="4"/>
</dbReference>